<evidence type="ECO:0000259" key="1">
    <source>
        <dbReference type="PROSITE" id="PS50011"/>
    </source>
</evidence>
<dbReference type="Proteomes" id="UP001212997">
    <property type="component" value="Unassembled WGS sequence"/>
</dbReference>
<reference evidence="2" key="1">
    <citation type="submission" date="2022-07" db="EMBL/GenBank/DDBJ databases">
        <title>Genome Sequence of Physisporinus lineatus.</title>
        <authorList>
            <person name="Buettner E."/>
        </authorList>
    </citation>
    <scope>NUCLEOTIDE SEQUENCE</scope>
    <source>
        <strain evidence="2">VT162</strain>
    </source>
</reference>
<dbReference type="SMART" id="SM00220">
    <property type="entry name" value="S_TKc"/>
    <property type="match status" value="1"/>
</dbReference>
<protein>
    <recommendedName>
        <fullName evidence="1">Protein kinase domain-containing protein</fullName>
    </recommendedName>
</protein>
<proteinExistence type="predicted"/>
<dbReference type="EMBL" id="JANAWD010000508">
    <property type="protein sequence ID" value="KAJ3478475.1"/>
    <property type="molecule type" value="Genomic_DNA"/>
</dbReference>
<comment type="caution">
    <text evidence="2">The sequence shown here is derived from an EMBL/GenBank/DDBJ whole genome shotgun (WGS) entry which is preliminary data.</text>
</comment>
<dbReference type="GO" id="GO:0004674">
    <property type="term" value="F:protein serine/threonine kinase activity"/>
    <property type="evidence" value="ECO:0007669"/>
    <property type="project" value="TreeGrafter"/>
</dbReference>
<accession>A0AAD5UV34</accession>
<evidence type="ECO:0000313" key="3">
    <source>
        <dbReference type="Proteomes" id="UP001212997"/>
    </source>
</evidence>
<dbReference type="SUPFAM" id="SSF56112">
    <property type="entry name" value="Protein kinase-like (PK-like)"/>
    <property type="match status" value="1"/>
</dbReference>
<dbReference type="Pfam" id="PF00069">
    <property type="entry name" value="Pkinase"/>
    <property type="match status" value="1"/>
</dbReference>
<organism evidence="2 3">
    <name type="scientific">Meripilus lineatus</name>
    <dbReference type="NCBI Taxonomy" id="2056292"/>
    <lineage>
        <taxon>Eukaryota</taxon>
        <taxon>Fungi</taxon>
        <taxon>Dikarya</taxon>
        <taxon>Basidiomycota</taxon>
        <taxon>Agaricomycotina</taxon>
        <taxon>Agaricomycetes</taxon>
        <taxon>Polyporales</taxon>
        <taxon>Meripilaceae</taxon>
        <taxon>Meripilus</taxon>
    </lineage>
</organism>
<gene>
    <name evidence="2" type="ORF">NLI96_g9728</name>
</gene>
<dbReference type="AlphaFoldDB" id="A0AAD5UV34"/>
<dbReference type="InterPro" id="IPR000719">
    <property type="entry name" value="Prot_kinase_dom"/>
</dbReference>
<name>A0AAD5UV34_9APHY</name>
<dbReference type="PANTHER" id="PTHR44329">
    <property type="entry name" value="SERINE/THREONINE-PROTEIN KINASE TNNI3K-RELATED"/>
    <property type="match status" value="1"/>
</dbReference>
<sequence length="251" mass="27594">MALDNLNTDIYTRSIPPSQAFEIIARTHPRFDLTGLLSQKSAKLIGSGGYGDVYKMEYDGKDICVKQIRFTVGRGKQKVAQWARREASVWWSLEHKNILPFLGYCSDFGDSVALISPYISGGDLLNFLIKRAPKSEDRLSLVSGIAEGLDYMHGHDISHGDLKCSNVLVTGTEYQPVPLLCDFGLSKVSGMSGYTTENEGTYPWMAKEILRDGGATPAGDIWSWGMTALVSIPMNLTGLSAQGRSSSFRRL</sequence>
<dbReference type="PROSITE" id="PS00108">
    <property type="entry name" value="PROTEIN_KINASE_ST"/>
    <property type="match status" value="1"/>
</dbReference>
<dbReference type="PROSITE" id="PS50011">
    <property type="entry name" value="PROTEIN_KINASE_DOM"/>
    <property type="match status" value="1"/>
</dbReference>
<dbReference type="InterPro" id="IPR051681">
    <property type="entry name" value="Ser/Thr_Kinases-Pseudokinases"/>
</dbReference>
<dbReference type="CDD" id="cd00180">
    <property type="entry name" value="PKc"/>
    <property type="match status" value="1"/>
</dbReference>
<dbReference type="InterPro" id="IPR011009">
    <property type="entry name" value="Kinase-like_dom_sf"/>
</dbReference>
<keyword evidence="3" id="KW-1185">Reference proteome</keyword>
<evidence type="ECO:0000313" key="2">
    <source>
        <dbReference type="EMBL" id="KAJ3478475.1"/>
    </source>
</evidence>
<dbReference type="GO" id="GO:0005524">
    <property type="term" value="F:ATP binding"/>
    <property type="evidence" value="ECO:0007669"/>
    <property type="project" value="InterPro"/>
</dbReference>
<dbReference type="InterPro" id="IPR008271">
    <property type="entry name" value="Ser/Thr_kinase_AS"/>
</dbReference>
<dbReference type="Gene3D" id="1.10.510.10">
    <property type="entry name" value="Transferase(Phosphotransferase) domain 1"/>
    <property type="match status" value="1"/>
</dbReference>
<feature type="domain" description="Protein kinase" evidence="1">
    <location>
        <begin position="39"/>
        <end position="251"/>
    </location>
</feature>